<comment type="caution">
    <text evidence="2">The sequence shown here is derived from an EMBL/GenBank/DDBJ whole genome shotgun (WGS) entry which is preliminary data.</text>
</comment>
<name>A0A848H1V2_9BURK</name>
<dbReference type="InterPro" id="IPR035959">
    <property type="entry name" value="RutC-like_sf"/>
</dbReference>
<reference evidence="2 3" key="1">
    <citation type="submission" date="2020-04" db="EMBL/GenBank/DDBJ databases">
        <title>Ramlibacter sp. G-1-2-2 isolated from soil.</title>
        <authorList>
            <person name="Dahal R.H."/>
        </authorList>
    </citation>
    <scope>NUCLEOTIDE SEQUENCE [LARGE SCALE GENOMIC DNA]</scope>
    <source>
        <strain evidence="2 3">G-1-2-2</strain>
    </source>
</reference>
<evidence type="ECO:0000313" key="3">
    <source>
        <dbReference type="Proteomes" id="UP000541185"/>
    </source>
</evidence>
<dbReference type="Proteomes" id="UP000541185">
    <property type="component" value="Unassembled WGS sequence"/>
</dbReference>
<protein>
    <submittedName>
        <fullName evidence="2">RidA family protein</fullName>
    </submittedName>
</protein>
<dbReference type="PANTHER" id="PTHR43760:SF1">
    <property type="entry name" value="ENDORIBONUCLEASE L-PSP_CHORISMATE MUTASE-LIKE DOMAIN-CONTAINING PROTEIN"/>
    <property type="match status" value="1"/>
</dbReference>
<dbReference type="RefSeq" id="WP_169418899.1">
    <property type="nucleotide sequence ID" value="NZ_JABBFX010000001.1"/>
</dbReference>
<dbReference type="PANTHER" id="PTHR43760">
    <property type="entry name" value="ENDORIBONUCLEASE-RELATED"/>
    <property type="match status" value="1"/>
</dbReference>
<dbReference type="Pfam" id="PF14588">
    <property type="entry name" value="YjgF_endoribonc"/>
    <property type="match status" value="1"/>
</dbReference>
<evidence type="ECO:0000313" key="2">
    <source>
        <dbReference type="EMBL" id="NML44795.1"/>
    </source>
</evidence>
<sequence length="156" mass="16853">MTTPEQRLQALGIELPAPPRPAANYVTAARSGRIVFLSGQGPMRDGEVVWRGKVGAELTEEQGYQAARLTILNSLAILRQEAGSLDQVSRILKLLAWVRCADGFQRQHMVVNGASDLLVEIFGERGRHARSAVSAHELPFGIAVEIELVAELASAA</sequence>
<accession>A0A848H1V2</accession>
<proteinExistence type="predicted"/>
<feature type="domain" description="Endoribonuclease L-PSP/chorismate mutase-like" evidence="1">
    <location>
        <begin position="5"/>
        <end position="152"/>
    </location>
</feature>
<keyword evidence="3" id="KW-1185">Reference proteome</keyword>
<dbReference type="EMBL" id="JABBFX010000001">
    <property type="protein sequence ID" value="NML44795.1"/>
    <property type="molecule type" value="Genomic_DNA"/>
</dbReference>
<dbReference type="InterPro" id="IPR013813">
    <property type="entry name" value="Endoribo_LPSP/chorism_mut-like"/>
</dbReference>
<organism evidence="2 3">
    <name type="scientific">Ramlibacter agri</name>
    <dbReference type="NCBI Taxonomy" id="2728837"/>
    <lineage>
        <taxon>Bacteria</taxon>
        <taxon>Pseudomonadati</taxon>
        <taxon>Pseudomonadota</taxon>
        <taxon>Betaproteobacteria</taxon>
        <taxon>Burkholderiales</taxon>
        <taxon>Comamonadaceae</taxon>
        <taxon>Ramlibacter</taxon>
    </lineage>
</organism>
<gene>
    <name evidence="2" type="ORF">HHL11_13640</name>
</gene>
<dbReference type="Gene3D" id="3.30.1330.40">
    <property type="entry name" value="RutC-like"/>
    <property type="match status" value="1"/>
</dbReference>
<dbReference type="AlphaFoldDB" id="A0A848H1V2"/>
<dbReference type="SUPFAM" id="SSF55298">
    <property type="entry name" value="YjgF-like"/>
    <property type="match status" value="1"/>
</dbReference>
<dbReference type="CDD" id="cd02199">
    <property type="entry name" value="YjgF_YER057c_UK114_like_1"/>
    <property type="match status" value="1"/>
</dbReference>
<evidence type="ECO:0000259" key="1">
    <source>
        <dbReference type="Pfam" id="PF14588"/>
    </source>
</evidence>